<evidence type="ECO:0000313" key="26">
    <source>
        <dbReference type="Proteomes" id="UP001501057"/>
    </source>
</evidence>
<keyword evidence="26" id="KW-1185">Reference proteome</keyword>
<dbReference type="PANTHER" id="PTHR42705:SF2">
    <property type="entry name" value="BIFUNCTIONAL NON-HOMOLOGOUS END JOINING PROTEIN LIGD"/>
    <property type="match status" value="1"/>
</dbReference>
<keyword evidence="6" id="KW-0540">Nuclease</keyword>
<evidence type="ECO:0000256" key="1">
    <source>
        <dbReference type="ARBA" id="ARBA00001936"/>
    </source>
</evidence>
<keyword evidence="14" id="KW-0238">DNA-binding</keyword>
<dbReference type="InterPro" id="IPR012309">
    <property type="entry name" value="DNA_ligase_ATP-dep_C"/>
</dbReference>
<evidence type="ECO:0000256" key="15">
    <source>
        <dbReference type="ARBA" id="ARBA00023172"/>
    </source>
</evidence>
<keyword evidence="7" id="KW-0479">Metal-binding</keyword>
<evidence type="ECO:0000256" key="13">
    <source>
        <dbReference type="ARBA" id="ARBA00022932"/>
    </source>
</evidence>
<keyword evidence="8" id="KW-0547">Nucleotide-binding</keyword>
<dbReference type="Pfam" id="PF21686">
    <property type="entry name" value="LigD_Prim-Pol"/>
    <property type="match status" value="1"/>
</dbReference>
<evidence type="ECO:0000256" key="7">
    <source>
        <dbReference type="ARBA" id="ARBA00022723"/>
    </source>
</evidence>
<dbReference type="Gene3D" id="3.30.470.30">
    <property type="entry name" value="DNA ligase/mRNA capping enzyme"/>
    <property type="match status" value="1"/>
</dbReference>
<evidence type="ECO:0000256" key="8">
    <source>
        <dbReference type="ARBA" id="ARBA00022741"/>
    </source>
</evidence>
<dbReference type="Proteomes" id="UP001501057">
    <property type="component" value="Unassembled WGS sequence"/>
</dbReference>
<evidence type="ECO:0000256" key="21">
    <source>
        <dbReference type="ARBA" id="ARBA00049981"/>
    </source>
</evidence>
<evidence type="ECO:0000256" key="22">
    <source>
        <dbReference type="ARBA" id="ARBA00049990"/>
    </source>
</evidence>
<dbReference type="InterPro" id="IPR014146">
    <property type="entry name" value="LigD_ligase_dom"/>
</dbReference>
<dbReference type="NCBIfam" id="TIGR02777">
    <property type="entry name" value="LigD_PE_dom"/>
    <property type="match status" value="1"/>
</dbReference>
<evidence type="ECO:0000256" key="12">
    <source>
        <dbReference type="ARBA" id="ARBA00022840"/>
    </source>
</evidence>
<dbReference type="Gene3D" id="3.30.1490.70">
    <property type="match status" value="1"/>
</dbReference>
<evidence type="ECO:0000256" key="5">
    <source>
        <dbReference type="ARBA" id="ARBA00022695"/>
    </source>
</evidence>
<evidence type="ECO:0000256" key="6">
    <source>
        <dbReference type="ARBA" id="ARBA00022722"/>
    </source>
</evidence>
<dbReference type="EC" id="6.5.1.1" evidence="2"/>
<comment type="caution">
    <text evidence="25">The sequence shown here is derived from an EMBL/GenBank/DDBJ whole genome shotgun (WGS) entry which is preliminary data.</text>
</comment>
<dbReference type="Pfam" id="PF04679">
    <property type="entry name" value="DNA_ligase_A_C"/>
    <property type="match status" value="1"/>
</dbReference>
<dbReference type="RefSeq" id="WP_344196866.1">
    <property type="nucleotide sequence ID" value="NZ_BAAAME010000002.1"/>
</dbReference>
<evidence type="ECO:0000256" key="16">
    <source>
        <dbReference type="ARBA" id="ARBA00023204"/>
    </source>
</evidence>
<evidence type="ECO:0000313" key="25">
    <source>
        <dbReference type="EMBL" id="GAA1725155.1"/>
    </source>
</evidence>
<dbReference type="NCBIfam" id="TIGR02778">
    <property type="entry name" value="ligD_pol"/>
    <property type="match status" value="1"/>
</dbReference>
<dbReference type="InterPro" id="IPR012340">
    <property type="entry name" value="NA-bd_OB-fold"/>
</dbReference>
<evidence type="ECO:0000256" key="19">
    <source>
        <dbReference type="ARBA" id="ARBA00029943"/>
    </source>
</evidence>
<keyword evidence="18" id="KW-0511">Multifunctional enzyme</keyword>
<dbReference type="Gene3D" id="2.40.50.140">
    <property type="entry name" value="Nucleic acid-binding proteins"/>
    <property type="match status" value="1"/>
</dbReference>
<comment type="similarity">
    <text evidence="21">In the C-terminal section; belongs to the ATP-dependent DNA ligase family.</text>
</comment>
<keyword evidence="12" id="KW-0067">ATP-binding</keyword>
<dbReference type="InterPro" id="IPR012310">
    <property type="entry name" value="DNA_ligase_ATP-dep_cent"/>
</dbReference>
<keyword evidence="10" id="KW-0378">Hydrolase</keyword>
<keyword evidence="11" id="KW-0269">Exonuclease</keyword>
<keyword evidence="3 25" id="KW-0436">Ligase</keyword>
<dbReference type="NCBIfam" id="TIGR02779">
    <property type="entry name" value="NHEJ_ligase_lig"/>
    <property type="match status" value="1"/>
</dbReference>
<keyword evidence="16" id="KW-0234">DNA repair</keyword>
<evidence type="ECO:0000259" key="24">
    <source>
        <dbReference type="PROSITE" id="PS50160"/>
    </source>
</evidence>
<comment type="catalytic activity">
    <reaction evidence="20">
        <text>ATP + (deoxyribonucleotide)n-3'-hydroxyl + 5'-phospho-(deoxyribonucleotide)m = (deoxyribonucleotide)n+m + AMP + diphosphate.</text>
        <dbReference type="EC" id="6.5.1.1"/>
    </reaction>
</comment>
<dbReference type="GO" id="GO:0016874">
    <property type="term" value="F:ligase activity"/>
    <property type="evidence" value="ECO:0007669"/>
    <property type="project" value="UniProtKB-KW"/>
</dbReference>
<dbReference type="PROSITE" id="PS50160">
    <property type="entry name" value="DNA_LIGASE_A3"/>
    <property type="match status" value="1"/>
</dbReference>
<dbReference type="InterPro" id="IPR014145">
    <property type="entry name" value="LigD_pol_dom"/>
</dbReference>
<dbReference type="EMBL" id="BAAAME010000002">
    <property type="protein sequence ID" value="GAA1725155.1"/>
    <property type="molecule type" value="Genomic_DNA"/>
</dbReference>
<dbReference type="PANTHER" id="PTHR42705">
    <property type="entry name" value="BIFUNCTIONAL NON-HOMOLOGOUS END JOINING PROTEIN LIGD"/>
    <property type="match status" value="1"/>
</dbReference>
<evidence type="ECO:0000256" key="4">
    <source>
        <dbReference type="ARBA" id="ARBA00022679"/>
    </source>
</evidence>
<keyword evidence="13" id="KW-0239">DNA-directed DNA polymerase</keyword>
<feature type="region of interest" description="Disordered" evidence="23">
    <location>
        <begin position="306"/>
        <end position="326"/>
    </location>
</feature>
<evidence type="ECO:0000256" key="9">
    <source>
        <dbReference type="ARBA" id="ARBA00022763"/>
    </source>
</evidence>
<dbReference type="NCBIfam" id="NF007210">
    <property type="entry name" value="PRK09632.1"/>
    <property type="match status" value="1"/>
</dbReference>
<sequence length="779" mass="85471">MAAAVTTEIGGRQLRLTHPEKVLYPATGTTKADVIEYYVTIAPYLLPHVAGRIVTRKRWVDGVGTERRPGEVFFEKNLPDSAPDWIPRVPIEHKARTTTYPLFAEPAALAWAGQVAALELHVPQWRVGASGEHLNPDRLVLDLDPGPGVGLAECVEVAKRARALLKDIGLDPVPVTSGSKGIHLYAALDGTNDADGINAFAKRVAEALEEELPDLVVSSMRKSDRKGKVLVDWSQNNGAKTTIAPYSLRGRDEPFVAVPRTWRELGDPDLRHLRLDEVLARMRRRKDPLAPLGHEVEETDRLQAYRSKRDAGRTPEPVPKGRPTGSGEGRIFVVHEHHASSLHWDLRLERDGVLRCWALPKGVPDDPRRNRLAVPTEDHPLEYATFEGTIPKGEYGAGESLIWDDGTYETEKWNDGEVIVTLSGRDGGGLGGERRIALVRTGKNWLAHAMEPRSRARVASRHAVEPMLASPGTADDLQGDDWAFEMKWDGVRTIAVVDGDDVALLSRTGRQVAGTYPEVAEALATLAPAKPLVLDGEIVALGRGGAPDFGLLQRRIQLADEADVAAAREEVPVRFLVFDVLRAGGRDLTSKGYAQRREELAGLALDDLDSVEVPPAFTGTLEEAVAESRERGLEGVVAKRTDSTYLPGRRSRSWVKLKHQRSQSVVIGGWRPGNGRRSGGVGSLLVGIPEDGGLTYVGRVGTGFTERDLEHLTGRLGRLERKTSPFDEVPSDVRRDARWVTPRIVGEVVFSELTGDGHLRHPVWRGLRTDVDPADIVRE</sequence>
<dbReference type="SUPFAM" id="SSF56091">
    <property type="entry name" value="DNA ligase/mRNA capping enzyme, catalytic domain"/>
    <property type="match status" value="1"/>
</dbReference>
<accession>A0ABP4VHU3</accession>
<keyword evidence="9" id="KW-0227">DNA damage</keyword>
<protein>
    <recommendedName>
        <fullName evidence="2">DNA ligase (ATP)</fullName>
        <ecNumber evidence="2">6.5.1.1</ecNumber>
    </recommendedName>
    <alternativeName>
        <fullName evidence="19">NHEJ DNA polymerase</fullName>
    </alternativeName>
</protein>
<evidence type="ECO:0000256" key="20">
    <source>
        <dbReference type="ARBA" id="ARBA00034003"/>
    </source>
</evidence>
<keyword evidence="4" id="KW-0808">Transferase</keyword>
<dbReference type="CDD" id="cd07971">
    <property type="entry name" value="OBF_DNA_ligase_LigD"/>
    <property type="match status" value="1"/>
</dbReference>
<evidence type="ECO:0000256" key="23">
    <source>
        <dbReference type="SAM" id="MobiDB-lite"/>
    </source>
</evidence>
<dbReference type="InterPro" id="IPR052171">
    <property type="entry name" value="NHEJ_LigD"/>
</dbReference>
<comment type="cofactor">
    <cofactor evidence="1">
        <name>Mn(2+)</name>
        <dbReference type="ChEBI" id="CHEBI:29035"/>
    </cofactor>
</comment>
<dbReference type="Pfam" id="PF13298">
    <property type="entry name" value="LigD_N"/>
    <property type="match status" value="1"/>
</dbReference>
<dbReference type="Gene3D" id="3.90.920.10">
    <property type="entry name" value="DNA primase, PRIM domain"/>
    <property type="match status" value="1"/>
</dbReference>
<evidence type="ECO:0000256" key="18">
    <source>
        <dbReference type="ARBA" id="ARBA00023268"/>
    </source>
</evidence>
<comment type="similarity">
    <text evidence="22">In the N-terminal section; belongs to the LigD polymerase family.</text>
</comment>
<reference evidence="26" key="1">
    <citation type="journal article" date="2019" name="Int. J. Syst. Evol. Microbiol.">
        <title>The Global Catalogue of Microorganisms (GCM) 10K type strain sequencing project: providing services to taxonomists for standard genome sequencing and annotation.</title>
        <authorList>
            <consortium name="The Broad Institute Genomics Platform"/>
            <consortium name="The Broad Institute Genome Sequencing Center for Infectious Disease"/>
            <person name="Wu L."/>
            <person name="Ma J."/>
        </authorList>
    </citation>
    <scope>NUCLEOTIDE SEQUENCE [LARGE SCALE GENOMIC DNA]</scope>
    <source>
        <strain evidence="26">JCM 13518</strain>
    </source>
</reference>
<keyword evidence="5" id="KW-0548">Nucleotidyltransferase</keyword>
<proteinExistence type="inferred from homology"/>
<feature type="domain" description="ATP-dependent DNA ligase family profile" evidence="24">
    <location>
        <begin position="566"/>
        <end position="690"/>
    </location>
</feature>
<evidence type="ECO:0000256" key="14">
    <source>
        <dbReference type="ARBA" id="ARBA00023125"/>
    </source>
</evidence>
<evidence type="ECO:0000256" key="17">
    <source>
        <dbReference type="ARBA" id="ARBA00023211"/>
    </source>
</evidence>
<evidence type="ECO:0000256" key="2">
    <source>
        <dbReference type="ARBA" id="ARBA00012727"/>
    </source>
</evidence>
<dbReference type="InterPro" id="IPR033649">
    <property type="entry name" value="MtLigD_Pol-like"/>
</dbReference>
<evidence type="ECO:0000256" key="11">
    <source>
        <dbReference type="ARBA" id="ARBA00022839"/>
    </source>
</evidence>
<gene>
    <name evidence="25" type="ORF">GCM10009710_02370</name>
</gene>
<dbReference type="Pfam" id="PF01068">
    <property type="entry name" value="DNA_ligase_A_M"/>
    <property type="match status" value="1"/>
</dbReference>
<dbReference type="InterPro" id="IPR014144">
    <property type="entry name" value="LigD_PE_domain"/>
</dbReference>
<keyword evidence="15" id="KW-0233">DNA recombination</keyword>
<evidence type="ECO:0000256" key="3">
    <source>
        <dbReference type="ARBA" id="ARBA00022598"/>
    </source>
</evidence>
<keyword evidence="17" id="KW-0464">Manganese</keyword>
<evidence type="ECO:0000256" key="10">
    <source>
        <dbReference type="ARBA" id="ARBA00022801"/>
    </source>
</evidence>
<dbReference type="CDD" id="cd07906">
    <property type="entry name" value="Adenylation_DNA_ligase_LigD_LigC"/>
    <property type="match status" value="1"/>
</dbReference>
<name>A0ABP4VHU3_9ACTN</name>
<dbReference type="CDD" id="cd04863">
    <property type="entry name" value="MtLigD_Pol_like"/>
    <property type="match status" value="1"/>
</dbReference>
<dbReference type="SUPFAM" id="SSF50249">
    <property type="entry name" value="Nucleic acid-binding proteins"/>
    <property type="match status" value="1"/>
</dbReference>
<organism evidence="25 26">
    <name type="scientific">Aeromicrobium alkaliterrae</name>
    <dbReference type="NCBI Taxonomy" id="302168"/>
    <lineage>
        <taxon>Bacteria</taxon>
        <taxon>Bacillati</taxon>
        <taxon>Actinomycetota</taxon>
        <taxon>Actinomycetes</taxon>
        <taxon>Propionibacteriales</taxon>
        <taxon>Nocardioidaceae</taxon>
        <taxon>Aeromicrobium</taxon>
    </lineage>
</organism>